<dbReference type="RefSeq" id="WP_144977483.1">
    <property type="nucleotide sequence ID" value="NZ_CP036289.1"/>
</dbReference>
<gene>
    <name evidence="3" type="ORF">Pan97_50880</name>
</gene>
<evidence type="ECO:0000256" key="2">
    <source>
        <dbReference type="SAM" id="Phobius"/>
    </source>
</evidence>
<name>A0A518CFK3_9BACT</name>
<dbReference type="OrthoDB" id="284124at2"/>
<keyword evidence="2" id="KW-1133">Transmembrane helix</keyword>
<organism evidence="3 4">
    <name type="scientific">Bremerella volcania</name>
    <dbReference type="NCBI Taxonomy" id="2527984"/>
    <lineage>
        <taxon>Bacteria</taxon>
        <taxon>Pseudomonadati</taxon>
        <taxon>Planctomycetota</taxon>
        <taxon>Planctomycetia</taxon>
        <taxon>Pirellulales</taxon>
        <taxon>Pirellulaceae</taxon>
        <taxon>Bremerella</taxon>
    </lineage>
</organism>
<dbReference type="Proteomes" id="UP000318626">
    <property type="component" value="Chromosome"/>
</dbReference>
<feature type="transmembrane region" description="Helical" evidence="2">
    <location>
        <begin position="63"/>
        <end position="87"/>
    </location>
</feature>
<dbReference type="EMBL" id="CP036289">
    <property type="protein sequence ID" value="QDU78009.1"/>
    <property type="molecule type" value="Genomic_DNA"/>
</dbReference>
<reference evidence="4" key="1">
    <citation type="submission" date="2019-02" db="EMBL/GenBank/DDBJ databases">
        <title>Deep-cultivation of Planctomycetes and their phenomic and genomic characterization uncovers novel biology.</title>
        <authorList>
            <person name="Wiegand S."/>
            <person name="Jogler M."/>
            <person name="Boedeker C."/>
            <person name="Pinto D."/>
            <person name="Vollmers J."/>
            <person name="Rivas-Marin E."/>
            <person name="Kohn T."/>
            <person name="Peeters S.H."/>
            <person name="Heuer A."/>
            <person name="Rast P."/>
            <person name="Oberbeckmann S."/>
            <person name="Bunk B."/>
            <person name="Jeske O."/>
            <person name="Meyerdierks A."/>
            <person name="Storesund J.E."/>
            <person name="Kallscheuer N."/>
            <person name="Luecker S."/>
            <person name="Lage O.M."/>
            <person name="Pohl T."/>
            <person name="Merkel B.J."/>
            <person name="Hornburger P."/>
            <person name="Mueller R.-W."/>
            <person name="Bruemmer F."/>
            <person name="Labrenz M."/>
            <person name="Spormann A.M."/>
            <person name="Op den Camp H."/>
            <person name="Overmann J."/>
            <person name="Amann R."/>
            <person name="Jetten M.S.M."/>
            <person name="Mascher T."/>
            <person name="Medema M.H."/>
            <person name="Devos D.P."/>
            <person name="Kaster A.-K."/>
            <person name="Ovreas L."/>
            <person name="Rohde M."/>
            <person name="Galperin M.Y."/>
            <person name="Jogler C."/>
        </authorList>
    </citation>
    <scope>NUCLEOTIDE SEQUENCE [LARGE SCALE GENOMIC DNA]</scope>
    <source>
        <strain evidence="4">Pan97</strain>
    </source>
</reference>
<dbReference type="AlphaFoldDB" id="A0A518CFK3"/>
<feature type="region of interest" description="Disordered" evidence="1">
    <location>
        <begin position="1"/>
        <end position="24"/>
    </location>
</feature>
<proteinExistence type="predicted"/>
<keyword evidence="2" id="KW-0472">Membrane</keyword>
<accession>A0A518CFK3</accession>
<sequence length="99" mass="11521">MGDDPLFDDDNTPEVHQPEPKRPWRPRFGIGSIMLATFLLSMLFVMGHYMLNDSKDGTLSNRFSFMFVTLAAPMLLLTILSIGKELLRYWEKQSQRKNR</sequence>
<evidence type="ECO:0000313" key="3">
    <source>
        <dbReference type="EMBL" id="QDU78009.1"/>
    </source>
</evidence>
<keyword evidence="4" id="KW-1185">Reference proteome</keyword>
<feature type="transmembrane region" description="Helical" evidence="2">
    <location>
        <begin position="28"/>
        <end position="51"/>
    </location>
</feature>
<feature type="compositionally biased region" description="Acidic residues" evidence="1">
    <location>
        <begin position="1"/>
        <end position="12"/>
    </location>
</feature>
<keyword evidence="2" id="KW-0812">Transmembrane</keyword>
<protein>
    <submittedName>
        <fullName evidence="3">Uncharacterized protein</fullName>
    </submittedName>
</protein>
<evidence type="ECO:0000256" key="1">
    <source>
        <dbReference type="SAM" id="MobiDB-lite"/>
    </source>
</evidence>
<evidence type="ECO:0000313" key="4">
    <source>
        <dbReference type="Proteomes" id="UP000318626"/>
    </source>
</evidence>
<dbReference type="KEGG" id="bvo:Pan97_50880"/>